<keyword evidence="2 5" id="KW-0812">Transmembrane</keyword>
<feature type="transmembrane region" description="Helical" evidence="5">
    <location>
        <begin position="64"/>
        <end position="83"/>
    </location>
</feature>
<evidence type="ECO:0000313" key="7">
    <source>
        <dbReference type="EMBL" id="MWB98418.1"/>
    </source>
</evidence>
<reference evidence="7 8" key="1">
    <citation type="submission" date="2019-12" db="EMBL/GenBank/DDBJ databases">
        <authorList>
            <person name="Kim Y.S."/>
        </authorList>
    </citation>
    <scope>NUCLEOTIDE SEQUENCE [LARGE SCALE GENOMIC DNA]</scope>
    <source>
        <strain evidence="7 8">MMS17-SY077</strain>
    </source>
</reference>
<dbReference type="AlphaFoldDB" id="A0A6I4NVK4"/>
<dbReference type="GO" id="GO:0005886">
    <property type="term" value="C:plasma membrane"/>
    <property type="evidence" value="ECO:0007669"/>
    <property type="project" value="UniProtKB-SubCell"/>
</dbReference>
<feature type="transmembrane region" description="Helical" evidence="5">
    <location>
        <begin position="115"/>
        <end position="134"/>
    </location>
</feature>
<organism evidence="7 8">
    <name type="scientific">Agromyces seonyuensis</name>
    <dbReference type="NCBI Taxonomy" id="2662446"/>
    <lineage>
        <taxon>Bacteria</taxon>
        <taxon>Bacillati</taxon>
        <taxon>Actinomycetota</taxon>
        <taxon>Actinomycetes</taxon>
        <taxon>Micrococcales</taxon>
        <taxon>Microbacteriaceae</taxon>
        <taxon>Agromyces</taxon>
    </lineage>
</organism>
<feature type="domain" description="Integral membrane bound transporter" evidence="6">
    <location>
        <begin position="29"/>
        <end position="150"/>
    </location>
</feature>
<accession>A0A6I4NVK4</accession>
<gene>
    <name evidence="7" type="ORF">GB864_07640</name>
</gene>
<comment type="subcellular location">
    <subcellularLocation>
        <location evidence="1">Membrane</location>
        <topology evidence="1">Multi-pass membrane protein</topology>
    </subcellularLocation>
</comment>
<name>A0A6I4NVK4_9MICO</name>
<dbReference type="Pfam" id="PF13515">
    <property type="entry name" value="FUSC_2"/>
    <property type="match status" value="1"/>
</dbReference>
<feature type="transmembrane region" description="Helical" evidence="5">
    <location>
        <begin position="27"/>
        <end position="52"/>
    </location>
</feature>
<comment type="caution">
    <text evidence="7">The sequence shown here is derived from an EMBL/GenBank/DDBJ whole genome shotgun (WGS) entry which is preliminary data.</text>
</comment>
<feature type="transmembrane region" description="Helical" evidence="5">
    <location>
        <begin position="89"/>
        <end position="108"/>
    </location>
</feature>
<keyword evidence="4 5" id="KW-0472">Membrane</keyword>
<keyword evidence="8" id="KW-1185">Reference proteome</keyword>
<evidence type="ECO:0000256" key="4">
    <source>
        <dbReference type="ARBA" id="ARBA00023136"/>
    </source>
</evidence>
<dbReference type="RefSeq" id="WP_160423759.1">
    <property type="nucleotide sequence ID" value="NZ_WSTA01000026.1"/>
</dbReference>
<evidence type="ECO:0000256" key="5">
    <source>
        <dbReference type="SAM" id="Phobius"/>
    </source>
</evidence>
<sequence>MAWRPKLTTAQRLPIIQTAKVAIATSVAWAVCGLVFSQGLPVFGAIAALLVVQPSVNQSLGKAIERSLGVILGVTLAFLLNIWFEANTWVVLSAIVLAIFLSWALRLTQGTTTQIVVSAMLVLSVGASDPIYAVDRVLETIVGAAIGVVVNTAIVPPVEIGPARAAILALGDELASALDRLAYSLRHPQTRPELDGMLAAARHCRDLAETARASLETADDSLMLNPRRGGKREDLADQHVVYDRVLPLVTQIVGMTRTVHDHWDVGLLAEPTVTAIAQDLERASHDLRLVLREHAGEPSPTETAAIPVLTAPIAVAEPHPKHWLLIGALLEDLRRVREQIMGAPE</sequence>
<dbReference type="Proteomes" id="UP000438182">
    <property type="component" value="Unassembled WGS sequence"/>
</dbReference>
<evidence type="ECO:0000259" key="6">
    <source>
        <dbReference type="Pfam" id="PF13515"/>
    </source>
</evidence>
<dbReference type="InterPro" id="IPR049453">
    <property type="entry name" value="Memb_transporter_dom"/>
</dbReference>
<evidence type="ECO:0000256" key="3">
    <source>
        <dbReference type="ARBA" id="ARBA00022989"/>
    </source>
</evidence>
<evidence type="ECO:0000313" key="8">
    <source>
        <dbReference type="Proteomes" id="UP000438182"/>
    </source>
</evidence>
<keyword evidence="3 5" id="KW-1133">Transmembrane helix</keyword>
<proteinExistence type="predicted"/>
<evidence type="ECO:0000256" key="2">
    <source>
        <dbReference type="ARBA" id="ARBA00022692"/>
    </source>
</evidence>
<protein>
    <submittedName>
        <fullName evidence="7">FUSC family protein</fullName>
    </submittedName>
</protein>
<evidence type="ECO:0000256" key="1">
    <source>
        <dbReference type="ARBA" id="ARBA00004141"/>
    </source>
</evidence>
<feature type="transmembrane region" description="Helical" evidence="5">
    <location>
        <begin position="140"/>
        <end position="158"/>
    </location>
</feature>
<dbReference type="EMBL" id="WSTA01000026">
    <property type="protein sequence ID" value="MWB98418.1"/>
    <property type="molecule type" value="Genomic_DNA"/>
</dbReference>